<dbReference type="Proteomes" id="UP000030655">
    <property type="component" value="Unassembled WGS sequence"/>
</dbReference>
<reference evidence="2 3" key="2">
    <citation type="submission" date="2014-03" db="EMBL/GenBank/DDBJ databases">
        <title>The Genome Sequence of Anncaliia algerae insect isolate PRA339.</title>
        <authorList>
            <consortium name="The Broad Institute Genome Sequencing Platform"/>
            <consortium name="The Broad Institute Genome Sequencing Center for Infectious Disease"/>
            <person name="Cuomo C."/>
            <person name="Becnel J."/>
            <person name="Sanscrainte N."/>
            <person name="Walker B."/>
            <person name="Young S.K."/>
            <person name="Zeng Q."/>
            <person name="Gargeya S."/>
            <person name="Fitzgerald M."/>
            <person name="Haas B."/>
            <person name="Abouelleil A."/>
            <person name="Alvarado L."/>
            <person name="Arachchi H.M."/>
            <person name="Berlin A.M."/>
            <person name="Chapman S.B."/>
            <person name="Dewar J."/>
            <person name="Goldberg J."/>
            <person name="Griggs A."/>
            <person name="Gujja S."/>
            <person name="Hansen M."/>
            <person name="Howarth C."/>
            <person name="Imamovic A."/>
            <person name="Larimer J."/>
            <person name="McCowan C."/>
            <person name="Murphy C."/>
            <person name="Neiman D."/>
            <person name="Pearson M."/>
            <person name="Priest M."/>
            <person name="Roberts A."/>
            <person name="Saif S."/>
            <person name="Shea T."/>
            <person name="Sisk P."/>
            <person name="Sykes S."/>
            <person name="Wortman J."/>
            <person name="Nusbaum C."/>
            <person name="Birren B."/>
        </authorList>
    </citation>
    <scope>NUCLEOTIDE SEQUENCE [LARGE SCALE GENOMIC DNA]</scope>
    <source>
        <strain evidence="2 3">PRA339</strain>
    </source>
</reference>
<reference evidence="3" key="1">
    <citation type="submission" date="2013-02" db="EMBL/GenBank/DDBJ databases">
        <authorList>
            <consortium name="The Broad Institute Genome Sequencing Platform"/>
            <person name="Cuomo C."/>
            <person name="Becnel J."/>
            <person name="Sanscrainte N."/>
            <person name="Walker B."/>
            <person name="Young S.K."/>
            <person name="Zeng Q."/>
            <person name="Gargeya S."/>
            <person name="Fitzgerald M."/>
            <person name="Haas B."/>
            <person name="Abouelleil A."/>
            <person name="Alvarado L."/>
            <person name="Arachchi H.M."/>
            <person name="Berlin A.M."/>
            <person name="Chapman S.B."/>
            <person name="Dewar J."/>
            <person name="Goldberg J."/>
            <person name="Griggs A."/>
            <person name="Gujja S."/>
            <person name="Hansen M."/>
            <person name="Howarth C."/>
            <person name="Imamovic A."/>
            <person name="Larimer J."/>
            <person name="McCowan C."/>
            <person name="Murphy C."/>
            <person name="Neiman D."/>
            <person name="Pearson M."/>
            <person name="Priest M."/>
            <person name="Roberts A."/>
            <person name="Saif S."/>
            <person name="Shea T."/>
            <person name="Sisk P."/>
            <person name="Sykes S."/>
            <person name="Wortman J."/>
            <person name="Nusbaum C."/>
            <person name="Birren B."/>
        </authorList>
    </citation>
    <scope>NUCLEOTIDE SEQUENCE [LARGE SCALE GENOMIC DNA]</scope>
    <source>
        <strain evidence="3">PRA339</strain>
    </source>
</reference>
<organism evidence="2 3">
    <name type="scientific">Anncaliia algerae PRA339</name>
    <dbReference type="NCBI Taxonomy" id="1288291"/>
    <lineage>
        <taxon>Eukaryota</taxon>
        <taxon>Fungi</taxon>
        <taxon>Fungi incertae sedis</taxon>
        <taxon>Microsporidia</taxon>
        <taxon>Tubulinosematoidea</taxon>
        <taxon>Tubulinosematidae</taxon>
        <taxon>Anncaliia</taxon>
    </lineage>
</organism>
<feature type="non-terminal residue" evidence="2">
    <location>
        <position position="1"/>
    </location>
</feature>
<proteinExistence type="predicted"/>
<gene>
    <name evidence="2" type="ORF">H312_03423</name>
</gene>
<evidence type="ECO:0000256" key="1">
    <source>
        <dbReference type="SAM" id="MobiDB-lite"/>
    </source>
</evidence>
<dbReference type="AlphaFoldDB" id="A0A059EWV1"/>
<evidence type="ECO:0000313" key="3">
    <source>
        <dbReference type="Proteomes" id="UP000030655"/>
    </source>
</evidence>
<dbReference type="EMBL" id="KK365330">
    <property type="protein sequence ID" value="KCZ79191.1"/>
    <property type="molecule type" value="Genomic_DNA"/>
</dbReference>
<dbReference type="VEuPathDB" id="MicrosporidiaDB:H312_03423"/>
<keyword evidence="3" id="KW-1185">Reference proteome</keyword>
<dbReference type="HOGENOM" id="CLU_1574416_0_0_1"/>
<evidence type="ECO:0000313" key="2">
    <source>
        <dbReference type="EMBL" id="KCZ79191.1"/>
    </source>
</evidence>
<sequence>VEKTNEINSPQTMPSANNDIKTSTVASNDKINYASGPKRIDAQKLLKNTTKETKDNRTAEILSTKCEKDKIKVNCKVNTNIKAASNELLRGKESIIKHKIRKLRLKVKKLEMCLEEAQCVERQVNSQTKQNKGENDNTRCPADLLIDDLGKKIIIKKKEKKIKKKLIKKI</sequence>
<dbReference type="OrthoDB" id="10391098at2759"/>
<accession>A0A059EWV1</accession>
<feature type="region of interest" description="Disordered" evidence="1">
    <location>
        <begin position="1"/>
        <end position="21"/>
    </location>
</feature>
<name>A0A059EWV1_9MICR</name>
<protein>
    <submittedName>
        <fullName evidence="2">Uncharacterized protein</fullName>
    </submittedName>
</protein>